<accession>A0A9N8ESB9</accession>
<evidence type="ECO:0000256" key="1">
    <source>
        <dbReference type="ARBA" id="ARBA00004141"/>
    </source>
</evidence>
<keyword evidence="5 7" id="KW-0472">Membrane</keyword>
<dbReference type="InterPro" id="IPR000175">
    <property type="entry name" value="Na/ntran_symport"/>
</dbReference>
<organism evidence="8 9">
    <name type="scientific">Seminavis robusta</name>
    <dbReference type="NCBI Taxonomy" id="568900"/>
    <lineage>
        <taxon>Eukaryota</taxon>
        <taxon>Sar</taxon>
        <taxon>Stramenopiles</taxon>
        <taxon>Ochrophyta</taxon>
        <taxon>Bacillariophyta</taxon>
        <taxon>Bacillariophyceae</taxon>
        <taxon>Bacillariophycidae</taxon>
        <taxon>Naviculales</taxon>
        <taxon>Naviculaceae</taxon>
        <taxon>Seminavis</taxon>
    </lineage>
</organism>
<feature type="transmembrane region" description="Helical" evidence="7">
    <location>
        <begin position="482"/>
        <end position="505"/>
    </location>
</feature>
<feature type="transmembrane region" description="Helical" evidence="7">
    <location>
        <begin position="287"/>
        <end position="311"/>
    </location>
</feature>
<feature type="transmembrane region" description="Helical" evidence="7">
    <location>
        <begin position="420"/>
        <end position="441"/>
    </location>
</feature>
<dbReference type="GO" id="GO:0005886">
    <property type="term" value="C:plasma membrane"/>
    <property type="evidence" value="ECO:0007669"/>
    <property type="project" value="TreeGrafter"/>
</dbReference>
<reference evidence="8" key="1">
    <citation type="submission" date="2020-06" db="EMBL/GenBank/DDBJ databases">
        <authorList>
            <consortium name="Plant Systems Biology data submission"/>
        </authorList>
    </citation>
    <scope>NUCLEOTIDE SEQUENCE</scope>
    <source>
        <strain evidence="8">D6</strain>
    </source>
</reference>
<evidence type="ECO:0000256" key="7">
    <source>
        <dbReference type="SAM" id="Phobius"/>
    </source>
</evidence>
<feature type="region of interest" description="Disordered" evidence="6">
    <location>
        <begin position="1"/>
        <end position="23"/>
    </location>
</feature>
<feature type="transmembrane region" description="Helical" evidence="7">
    <location>
        <begin position="33"/>
        <end position="52"/>
    </location>
</feature>
<feature type="transmembrane region" description="Helical" evidence="7">
    <location>
        <begin position="207"/>
        <end position="226"/>
    </location>
</feature>
<dbReference type="OrthoDB" id="6581954at2759"/>
<name>A0A9N8ESB9_9STRA</name>
<evidence type="ECO:0000256" key="2">
    <source>
        <dbReference type="ARBA" id="ARBA00022448"/>
    </source>
</evidence>
<keyword evidence="4 7" id="KW-1133">Transmembrane helix</keyword>
<evidence type="ECO:0000256" key="4">
    <source>
        <dbReference type="ARBA" id="ARBA00022989"/>
    </source>
</evidence>
<dbReference type="PANTHER" id="PTHR11616:SF240">
    <property type="entry name" value="BLOATED TUBULES, ISOFORM B-RELATED"/>
    <property type="match status" value="1"/>
</dbReference>
<feature type="compositionally biased region" description="Basic and acidic residues" evidence="6">
    <location>
        <begin position="654"/>
        <end position="663"/>
    </location>
</feature>
<feature type="transmembrane region" description="Helical" evidence="7">
    <location>
        <begin position="107"/>
        <end position="135"/>
    </location>
</feature>
<keyword evidence="9" id="KW-1185">Reference proteome</keyword>
<keyword evidence="2" id="KW-0813">Transport</keyword>
<dbReference type="AlphaFoldDB" id="A0A9N8ESB9"/>
<evidence type="ECO:0000313" key="9">
    <source>
        <dbReference type="Proteomes" id="UP001153069"/>
    </source>
</evidence>
<gene>
    <name evidence="8" type="ORF">SEMRO_1804_G298670.1</name>
</gene>
<sequence length="671" mass="73673">MTDVVKEPPTSPEAEASDRVSRRDASDQWSSRLAFYFAAVGAAVGFGNVWRFPALAKTYGGGAFFIPYLLALFLVGIPLLILEIAFGQYWQTGDVGVFGGFHRRFAGVGVSSVACGFMLVTYYSMLIAWVLHAFFDSWSDDAPWDKPNVTGTEAVGYFYDQIIGMETLNEDLTPTRLVNPNVGYTFLVWFIIFLCVAFGVKTTGRITYVTMGLPIVLLFVFLGKAVSLEGSEDGIKEYIGRWDTSVLTEQGDVWSTAVSQIFFSVSITFGIMTAYGSHCPSTEPVLVNSFVIAISNSVFSFLSGFAVFGALGHLAYLEGVPVDDLEIKSFALVFGSWPVVLSRLPGGIHWVRLLFFDLILLGIDSAFALLEAALTVCHDTIAFRNTPKWIIAAFFCGLAFLLSLIYATDAGLIFLDTIDYYINFVMLLVGCLECFAAGWIYHIDVQVEKFGAVAVYTFMFTNFGAVGLACGLWFGVEDNTDAIWSGFVGGVVFLALGLVATWVPLQPKLRASNSSSPLEFYWDFCFGNIFELKNLIEPVVGWIPGLWCYMIKYFLPHLLLILFVNLAQTTNDNGDAVFGHYEGYVTRPFQVLGVLTFVFALALFTLGVVFPPLYAPLAPAPVDGAVEGSTETPEEKLAVPQPHEDPEFVTPVPEGDKDVKEDDTGMVEIEA</sequence>
<evidence type="ECO:0000313" key="8">
    <source>
        <dbReference type="EMBL" id="CAB9526277.1"/>
    </source>
</evidence>
<dbReference type="EMBL" id="CAICTM010001802">
    <property type="protein sequence ID" value="CAB9526277.1"/>
    <property type="molecule type" value="Genomic_DNA"/>
</dbReference>
<proteinExistence type="predicted"/>
<dbReference type="Proteomes" id="UP001153069">
    <property type="component" value="Unassembled WGS sequence"/>
</dbReference>
<dbReference type="PRINTS" id="PR00176">
    <property type="entry name" value="NANEUSMPORT"/>
</dbReference>
<evidence type="ECO:0000256" key="3">
    <source>
        <dbReference type="ARBA" id="ARBA00022692"/>
    </source>
</evidence>
<feature type="transmembrane region" description="Helical" evidence="7">
    <location>
        <begin position="253"/>
        <end position="275"/>
    </location>
</feature>
<dbReference type="SUPFAM" id="SSF161070">
    <property type="entry name" value="SNF-like"/>
    <property type="match status" value="1"/>
</dbReference>
<keyword evidence="3 7" id="KW-0812">Transmembrane</keyword>
<feature type="compositionally biased region" description="Basic and acidic residues" evidence="6">
    <location>
        <begin position="633"/>
        <end position="646"/>
    </location>
</feature>
<evidence type="ECO:0000256" key="5">
    <source>
        <dbReference type="ARBA" id="ARBA00023136"/>
    </source>
</evidence>
<dbReference type="InterPro" id="IPR037272">
    <property type="entry name" value="SNS_sf"/>
</dbReference>
<feature type="transmembrane region" description="Helical" evidence="7">
    <location>
        <begin position="589"/>
        <end position="610"/>
    </location>
</feature>
<comment type="caution">
    <text evidence="8">The sequence shown here is derived from an EMBL/GenBank/DDBJ whole genome shotgun (WGS) entry which is preliminary data.</text>
</comment>
<evidence type="ECO:0000256" key="6">
    <source>
        <dbReference type="SAM" id="MobiDB-lite"/>
    </source>
</evidence>
<dbReference type="Pfam" id="PF00209">
    <property type="entry name" value="SNF"/>
    <property type="match status" value="1"/>
</dbReference>
<dbReference type="PANTHER" id="PTHR11616">
    <property type="entry name" value="SODIUM/CHLORIDE DEPENDENT TRANSPORTER"/>
    <property type="match status" value="1"/>
</dbReference>
<comment type="subcellular location">
    <subcellularLocation>
        <location evidence="1">Membrane</location>
        <topology evidence="1">Multi-pass membrane protein</topology>
    </subcellularLocation>
</comment>
<feature type="transmembrane region" description="Helical" evidence="7">
    <location>
        <begin position="389"/>
        <end position="408"/>
    </location>
</feature>
<feature type="transmembrane region" description="Helical" evidence="7">
    <location>
        <begin position="182"/>
        <end position="200"/>
    </location>
</feature>
<feature type="transmembrane region" description="Helical" evidence="7">
    <location>
        <begin position="553"/>
        <end position="569"/>
    </location>
</feature>
<dbReference type="PROSITE" id="PS50267">
    <property type="entry name" value="NA_NEUROTRAN_SYMP_3"/>
    <property type="match status" value="1"/>
</dbReference>
<feature type="transmembrane region" description="Helical" evidence="7">
    <location>
        <begin position="64"/>
        <end position="86"/>
    </location>
</feature>
<feature type="transmembrane region" description="Helical" evidence="7">
    <location>
        <begin position="453"/>
        <end position="476"/>
    </location>
</feature>
<feature type="region of interest" description="Disordered" evidence="6">
    <location>
        <begin position="625"/>
        <end position="671"/>
    </location>
</feature>
<protein>
    <submittedName>
        <fullName evidence="8">Chloride-dependent neutral and basic amino acid transporter B</fullName>
    </submittedName>
</protein>
<dbReference type="GO" id="GO:0035725">
    <property type="term" value="P:sodium ion transmembrane transport"/>
    <property type="evidence" value="ECO:0007669"/>
    <property type="project" value="TreeGrafter"/>
</dbReference>
<dbReference type="NCBIfam" id="NF037979">
    <property type="entry name" value="Na_transp"/>
    <property type="match status" value="1"/>
</dbReference>